<dbReference type="Proteomes" id="UP000663834">
    <property type="component" value="Unassembled WGS sequence"/>
</dbReference>
<evidence type="ECO:0000313" key="8">
    <source>
        <dbReference type="EMBL" id="CAF4147718.1"/>
    </source>
</evidence>
<dbReference type="EMBL" id="CAJNRE010000010">
    <property type="protein sequence ID" value="CAF1902373.1"/>
    <property type="molecule type" value="Genomic_DNA"/>
</dbReference>
<feature type="region of interest" description="Disordered" evidence="1">
    <location>
        <begin position="1"/>
        <end position="21"/>
    </location>
</feature>
<reference evidence="6" key="1">
    <citation type="submission" date="2021-02" db="EMBL/GenBank/DDBJ databases">
        <authorList>
            <person name="Nowell W R."/>
        </authorList>
    </citation>
    <scope>NUCLEOTIDE SEQUENCE</scope>
</reference>
<evidence type="ECO:0000313" key="11">
    <source>
        <dbReference type="EMBL" id="CAF5222942.1"/>
    </source>
</evidence>
<evidence type="ECO:0000313" key="2">
    <source>
        <dbReference type="EMBL" id="CAF0954075.1"/>
    </source>
</evidence>
<dbReference type="EMBL" id="CAJNOV010000009">
    <property type="protein sequence ID" value="CAF0954075.1"/>
    <property type="molecule type" value="Genomic_DNA"/>
</dbReference>
<protein>
    <submittedName>
        <fullName evidence="6">Uncharacterized protein</fullName>
    </submittedName>
</protein>
<keyword evidence="12" id="KW-1185">Reference proteome</keyword>
<evidence type="ECO:0000313" key="9">
    <source>
        <dbReference type="EMBL" id="CAF4224933.1"/>
    </source>
</evidence>
<dbReference type="EMBL" id="CAJOBF010008960">
    <property type="protein sequence ID" value="CAF4265844.1"/>
    <property type="molecule type" value="Genomic_DNA"/>
</dbReference>
<dbReference type="Proteomes" id="UP000663824">
    <property type="component" value="Unassembled WGS sequence"/>
</dbReference>
<feature type="compositionally biased region" description="Basic and acidic residues" evidence="1">
    <location>
        <begin position="1"/>
        <end position="14"/>
    </location>
</feature>
<sequence length="66" mass="7766">MEREQKEKEGESSKRAINIGTNTFQPSAWSVGESTWRTNNYTGAQNHRLYTRVVQPHPNLWRFLQC</sequence>
<comment type="caution">
    <text evidence="6">The sequence shown here is derived from an EMBL/GenBank/DDBJ whole genome shotgun (WGS) entry which is preliminary data.</text>
</comment>
<dbReference type="Proteomes" id="UP000681720">
    <property type="component" value="Unassembled WGS sequence"/>
</dbReference>
<evidence type="ECO:0000313" key="6">
    <source>
        <dbReference type="EMBL" id="CAF1962570.1"/>
    </source>
</evidence>
<gene>
    <name evidence="8" type="ORF">BYL167_LOCUS21367</name>
    <name evidence="2" type="ORF">CJN711_LOCUS89</name>
    <name evidence="7" type="ORF">GIL414_LOCUS14145</name>
    <name evidence="3" type="ORF">KQP761_LOCUS1128</name>
    <name evidence="4" type="ORF">MBJ925_LOCUS196</name>
    <name evidence="9" type="ORF">OVN521_LOCUS27648</name>
    <name evidence="11" type="ORF">SMN809_LOCUS83079</name>
    <name evidence="10" type="ORF">UXM345_LOCUS31530</name>
    <name evidence="5" type="ORF">WKI299_LOCUS315</name>
    <name evidence="6" type="ORF">XDN619_LOCUS1449</name>
</gene>
<organism evidence="6 13">
    <name type="scientific">Rotaria magnacalcarata</name>
    <dbReference type="NCBI Taxonomy" id="392030"/>
    <lineage>
        <taxon>Eukaryota</taxon>
        <taxon>Metazoa</taxon>
        <taxon>Spiralia</taxon>
        <taxon>Gnathifera</taxon>
        <taxon>Rotifera</taxon>
        <taxon>Eurotatoria</taxon>
        <taxon>Bdelloidea</taxon>
        <taxon>Philodinida</taxon>
        <taxon>Philodinidae</taxon>
        <taxon>Rotaria</taxon>
    </lineage>
</organism>
<dbReference type="EMBL" id="CAJOBI010354087">
    <property type="protein sequence ID" value="CAF5222942.1"/>
    <property type="molecule type" value="Genomic_DNA"/>
</dbReference>
<dbReference type="Proteomes" id="UP000681967">
    <property type="component" value="Unassembled WGS sequence"/>
</dbReference>
<dbReference type="AlphaFoldDB" id="A0A816MD07"/>
<evidence type="ECO:0000256" key="1">
    <source>
        <dbReference type="SAM" id="MobiDB-lite"/>
    </source>
</evidence>
<evidence type="ECO:0000313" key="10">
    <source>
        <dbReference type="EMBL" id="CAF4265844.1"/>
    </source>
</evidence>
<dbReference type="Proteomes" id="UP000663887">
    <property type="component" value="Unassembled WGS sequence"/>
</dbReference>
<dbReference type="EMBL" id="CAJOBJ010005906">
    <property type="protein sequence ID" value="CAF4045576.1"/>
    <property type="molecule type" value="Genomic_DNA"/>
</dbReference>
<evidence type="ECO:0000313" key="13">
    <source>
        <dbReference type="Proteomes" id="UP000663887"/>
    </source>
</evidence>
<evidence type="ECO:0000313" key="4">
    <source>
        <dbReference type="EMBL" id="CAF1902373.1"/>
    </source>
</evidence>
<dbReference type="Proteomes" id="UP000676336">
    <property type="component" value="Unassembled WGS sequence"/>
</dbReference>
<dbReference type="Proteomes" id="UP000663855">
    <property type="component" value="Unassembled WGS sequence"/>
</dbReference>
<evidence type="ECO:0000313" key="12">
    <source>
        <dbReference type="Proteomes" id="UP000663866"/>
    </source>
</evidence>
<accession>A0A816MD07</accession>
<dbReference type="EMBL" id="CAJOBG010007726">
    <property type="protein sequence ID" value="CAF4224933.1"/>
    <property type="molecule type" value="Genomic_DNA"/>
</dbReference>
<dbReference type="Proteomes" id="UP000663842">
    <property type="component" value="Unassembled WGS sequence"/>
</dbReference>
<dbReference type="EMBL" id="CAJNRG010000068">
    <property type="protein sequence ID" value="CAF1962570.1"/>
    <property type="molecule type" value="Genomic_DNA"/>
</dbReference>
<proteinExistence type="predicted"/>
<evidence type="ECO:0000313" key="3">
    <source>
        <dbReference type="EMBL" id="CAF1227519.1"/>
    </source>
</evidence>
<dbReference type="Proteomes" id="UP000663866">
    <property type="component" value="Unassembled WGS sequence"/>
</dbReference>
<dbReference type="EMBL" id="CAJNOW010000074">
    <property type="protein sequence ID" value="CAF1227519.1"/>
    <property type="molecule type" value="Genomic_DNA"/>
</dbReference>
<dbReference type="EMBL" id="CAJNRF010000018">
    <property type="protein sequence ID" value="CAF1929343.1"/>
    <property type="molecule type" value="Genomic_DNA"/>
</dbReference>
<evidence type="ECO:0000313" key="5">
    <source>
        <dbReference type="EMBL" id="CAF1929343.1"/>
    </source>
</evidence>
<evidence type="ECO:0000313" key="7">
    <source>
        <dbReference type="EMBL" id="CAF4045576.1"/>
    </source>
</evidence>
<dbReference type="EMBL" id="CAJOBH010009718">
    <property type="protein sequence ID" value="CAF4147718.1"/>
    <property type="molecule type" value="Genomic_DNA"/>
</dbReference>
<dbReference type="Proteomes" id="UP000663856">
    <property type="component" value="Unassembled WGS sequence"/>
</dbReference>
<name>A0A816MD07_9BILA</name>